<reference evidence="2" key="1">
    <citation type="submission" date="2016-01" db="EMBL/GenBank/DDBJ databases">
        <authorList>
            <person name="Mitreva M."/>
            <person name="Pepin K.H."/>
            <person name="Mihindukulasuriya K.A."/>
            <person name="Fulton R."/>
            <person name="Fronick C."/>
            <person name="O'Laughlin M."/>
            <person name="Miner T."/>
            <person name="Herter B."/>
            <person name="Rosa B.A."/>
            <person name="Cordes M."/>
            <person name="Tomlinson C."/>
            <person name="Wollam A."/>
            <person name="Palsikar V.B."/>
            <person name="Mardis E.R."/>
            <person name="Wilson R.K."/>
        </authorList>
    </citation>
    <scope>NUCLEOTIDE SEQUENCE [LARGE SCALE GENOMIC DNA]</scope>
    <source>
        <strain evidence="2">DNF01167</strain>
    </source>
</reference>
<evidence type="ECO:0000313" key="2">
    <source>
        <dbReference type="Proteomes" id="UP000070355"/>
    </source>
</evidence>
<dbReference type="SUPFAM" id="SSF158504">
    <property type="entry name" value="BH2638-like"/>
    <property type="match status" value="1"/>
</dbReference>
<gene>
    <name evidence="1" type="ORF">HMPREF3186_00306</name>
</gene>
<dbReference type="InterPro" id="IPR023324">
    <property type="entry name" value="BH2638-like_sf"/>
</dbReference>
<dbReference type="OrthoDB" id="1649074at2"/>
<sequence length="88" mass="10454">MEFNYPIDYTLYNTDEITIIIKFLDLIEECYLTGVELTEFKSAYKAFKSVVRAKSEENTLYREFKEITGYDGYQAVKEMKNEKPKIKL</sequence>
<dbReference type="RefSeq" id="WP_060913598.1">
    <property type="nucleotide sequence ID" value="NZ_KQ959925.1"/>
</dbReference>
<protein>
    <submittedName>
        <fullName evidence="1">Uncharacterized protein</fullName>
    </submittedName>
</protein>
<dbReference type="Pfam" id="PF05256">
    <property type="entry name" value="UPF0223"/>
    <property type="match status" value="1"/>
</dbReference>
<dbReference type="STRING" id="1379.HMPREF3186_00306"/>
<comment type="caution">
    <text evidence="1">The sequence shown here is derived from an EMBL/GenBank/DDBJ whole genome shotgun (WGS) entry which is preliminary data.</text>
</comment>
<accession>A0A134A6H1</accession>
<dbReference type="EMBL" id="LSDC01000018">
    <property type="protein sequence ID" value="KXB63120.1"/>
    <property type="molecule type" value="Genomic_DNA"/>
</dbReference>
<dbReference type="PATRIC" id="fig|1379.3.peg.302"/>
<dbReference type="AlphaFoldDB" id="A0A134A6H1"/>
<proteinExistence type="predicted"/>
<dbReference type="Gene3D" id="1.10.220.80">
    <property type="entry name" value="BH2638-like"/>
    <property type="match status" value="1"/>
</dbReference>
<organism evidence="1 2">
    <name type="scientific">Gemella haemolysans</name>
    <dbReference type="NCBI Taxonomy" id="1379"/>
    <lineage>
        <taxon>Bacteria</taxon>
        <taxon>Bacillati</taxon>
        <taxon>Bacillota</taxon>
        <taxon>Bacilli</taxon>
        <taxon>Bacillales</taxon>
        <taxon>Gemellaceae</taxon>
        <taxon>Gemella</taxon>
    </lineage>
</organism>
<dbReference type="Proteomes" id="UP000070355">
    <property type="component" value="Unassembled WGS sequence"/>
</dbReference>
<dbReference type="InterPro" id="IPR007920">
    <property type="entry name" value="UPF0223"/>
</dbReference>
<name>A0A134A6H1_9BACL</name>
<evidence type="ECO:0000313" key="1">
    <source>
        <dbReference type="EMBL" id="KXB63120.1"/>
    </source>
</evidence>